<protein>
    <recommendedName>
        <fullName evidence="1">Peptidase M61 catalytic domain-containing protein</fullName>
    </recommendedName>
</protein>
<dbReference type="Gene3D" id="1.10.390.10">
    <property type="entry name" value="Neutral Protease Domain 2"/>
    <property type="match status" value="1"/>
</dbReference>
<dbReference type="AlphaFoldDB" id="A0A6J4Q1U7"/>
<proteinExistence type="predicted"/>
<name>A0A6J4Q1U7_9BACT</name>
<dbReference type="Pfam" id="PF05299">
    <property type="entry name" value="Peptidase_M61"/>
    <property type="match status" value="1"/>
</dbReference>
<organism evidence="2">
    <name type="scientific">uncultured Pyrinomonadaceae bacterium</name>
    <dbReference type="NCBI Taxonomy" id="2283094"/>
    <lineage>
        <taxon>Bacteria</taxon>
        <taxon>Pseudomonadati</taxon>
        <taxon>Acidobacteriota</taxon>
        <taxon>Blastocatellia</taxon>
        <taxon>Blastocatellales</taxon>
        <taxon>Pyrinomonadaceae</taxon>
        <taxon>environmental samples</taxon>
    </lineage>
</organism>
<gene>
    <name evidence="2" type="ORF">AVDCRST_MAG74-3547</name>
</gene>
<evidence type="ECO:0000313" key="2">
    <source>
        <dbReference type="EMBL" id="CAA9425790.1"/>
    </source>
</evidence>
<dbReference type="InterPro" id="IPR027268">
    <property type="entry name" value="Peptidase_M4/M1_CTD_sf"/>
</dbReference>
<reference evidence="2" key="1">
    <citation type="submission" date="2020-02" db="EMBL/GenBank/DDBJ databases">
        <authorList>
            <person name="Meier V. D."/>
        </authorList>
    </citation>
    <scope>NUCLEOTIDE SEQUENCE</scope>
    <source>
        <strain evidence="2">AVDCRST_MAG74</strain>
    </source>
</reference>
<sequence length="580" mass="65125">MTQVFFKILLSGLLFLIGFASGFAKTPTVKVHYDVTPMVASDAPKIKIGLSFKGDRSGSTKIRLPLEFAGQSRLYQAIKNLRLTISDAELIDTDQPEIKAIKHRGGETIRLEYELIQDWTGAPEAGGASAKPGGGYRPILQPGYFHFLGSGAWVLPDLPKDSKLKVSMDWKNVKENFTLANSFGTNQTAQSFTTDVETFGSSIYVGGDYRIARKNVKGKQLLLATRGKWNFTDEECAGLIEKIVLATREFWNDFEQPYFLVTLLPIESDPQSKSIGGTGLINSFATFVTTNAALNDVVWLIAHEYFHNWNTNAFGGMKQPEQAVYWFSEGFTDYYTYRLLLRAGLIDLEGFAARYNEFLSDYYLSPVRNENNRRVVRDFFSDQAVGKLPYRRGMLLATKWDDIIRRQSNEGKSLDDAMRQILRDARQKKIKEISTDYVVSVLSQYAPYDFAGDVEKYVEKGDTIGDFGGVLGECVESFAVHSGKFELGFDFETARKSKTVAQLVEPSAAYRAGLRNGQKVLGASVYFGITNKPVELTIEENGQNRKIVYLPEAAEKISIPQFKVRENLSENEKKRCLNVL</sequence>
<dbReference type="SUPFAM" id="SSF55486">
    <property type="entry name" value="Metalloproteases ('zincins'), catalytic domain"/>
    <property type="match status" value="1"/>
</dbReference>
<dbReference type="EMBL" id="CADCUR010000286">
    <property type="protein sequence ID" value="CAA9425790.1"/>
    <property type="molecule type" value="Genomic_DNA"/>
</dbReference>
<dbReference type="InterPro" id="IPR007963">
    <property type="entry name" value="Peptidase_M61_catalytic"/>
</dbReference>
<feature type="domain" description="Peptidase M61 catalytic" evidence="1">
    <location>
        <begin position="298"/>
        <end position="369"/>
    </location>
</feature>
<evidence type="ECO:0000259" key="1">
    <source>
        <dbReference type="Pfam" id="PF05299"/>
    </source>
</evidence>
<accession>A0A6J4Q1U7</accession>